<evidence type="ECO:0000313" key="9">
    <source>
        <dbReference type="Proteomes" id="UP001457282"/>
    </source>
</evidence>
<protein>
    <recommendedName>
        <fullName evidence="7">TF-B3 domain-containing protein</fullName>
    </recommendedName>
</protein>
<dbReference type="InterPro" id="IPR003340">
    <property type="entry name" value="B3_DNA-bd"/>
</dbReference>
<dbReference type="EMBL" id="JBEDUW010000002">
    <property type="protein sequence ID" value="KAK9942139.1"/>
    <property type="molecule type" value="Genomic_DNA"/>
</dbReference>
<feature type="domain" description="TF-B3" evidence="7">
    <location>
        <begin position="71"/>
        <end position="164"/>
    </location>
</feature>
<dbReference type="Pfam" id="PF02362">
    <property type="entry name" value="B3"/>
    <property type="match status" value="1"/>
</dbReference>
<evidence type="ECO:0000256" key="2">
    <source>
        <dbReference type="ARBA" id="ARBA00023015"/>
    </source>
</evidence>
<name>A0AAW1XZV6_RUBAR</name>
<organism evidence="8 9">
    <name type="scientific">Rubus argutus</name>
    <name type="common">Southern blackberry</name>
    <dbReference type="NCBI Taxonomy" id="59490"/>
    <lineage>
        <taxon>Eukaryota</taxon>
        <taxon>Viridiplantae</taxon>
        <taxon>Streptophyta</taxon>
        <taxon>Embryophyta</taxon>
        <taxon>Tracheophyta</taxon>
        <taxon>Spermatophyta</taxon>
        <taxon>Magnoliopsida</taxon>
        <taxon>eudicotyledons</taxon>
        <taxon>Gunneridae</taxon>
        <taxon>Pentapetalae</taxon>
        <taxon>rosids</taxon>
        <taxon>fabids</taxon>
        <taxon>Rosales</taxon>
        <taxon>Rosaceae</taxon>
        <taxon>Rosoideae</taxon>
        <taxon>Rosoideae incertae sedis</taxon>
        <taxon>Rubus</taxon>
    </lineage>
</organism>
<dbReference type="PANTHER" id="PTHR31391:SF135">
    <property type="entry name" value="B3 DOMAIN-CONTAINING PROTEIN OS01G0234100-LIKE ISOFORM X1"/>
    <property type="match status" value="1"/>
</dbReference>
<reference evidence="8 9" key="1">
    <citation type="journal article" date="2023" name="G3 (Bethesda)">
        <title>A chromosome-length genome assembly and annotation of blackberry (Rubus argutus, cv. 'Hillquist').</title>
        <authorList>
            <person name="Bruna T."/>
            <person name="Aryal R."/>
            <person name="Dudchenko O."/>
            <person name="Sargent D.J."/>
            <person name="Mead D."/>
            <person name="Buti M."/>
            <person name="Cavallini A."/>
            <person name="Hytonen T."/>
            <person name="Andres J."/>
            <person name="Pham M."/>
            <person name="Weisz D."/>
            <person name="Mascagni F."/>
            <person name="Usai G."/>
            <person name="Natali L."/>
            <person name="Bassil N."/>
            <person name="Fernandez G.E."/>
            <person name="Lomsadze A."/>
            <person name="Armour M."/>
            <person name="Olukolu B."/>
            <person name="Poorten T."/>
            <person name="Britton C."/>
            <person name="Davik J."/>
            <person name="Ashrafi H."/>
            <person name="Aiden E.L."/>
            <person name="Borodovsky M."/>
            <person name="Worthington M."/>
        </authorList>
    </citation>
    <scope>NUCLEOTIDE SEQUENCE [LARGE SCALE GENOMIC DNA]</scope>
    <source>
        <strain evidence="8">PI 553951</strain>
    </source>
</reference>
<evidence type="ECO:0000256" key="4">
    <source>
        <dbReference type="ARBA" id="ARBA00023163"/>
    </source>
</evidence>
<accession>A0AAW1XZV6</accession>
<evidence type="ECO:0000313" key="8">
    <source>
        <dbReference type="EMBL" id="KAK9942139.1"/>
    </source>
</evidence>
<keyword evidence="3" id="KW-0238">DNA-binding</keyword>
<evidence type="ECO:0000256" key="5">
    <source>
        <dbReference type="ARBA" id="ARBA00023242"/>
    </source>
</evidence>
<dbReference type="Gene3D" id="2.40.330.10">
    <property type="entry name" value="DNA-binding pseudobarrel domain"/>
    <property type="match status" value="1"/>
</dbReference>
<evidence type="ECO:0000256" key="1">
    <source>
        <dbReference type="ARBA" id="ARBA00004123"/>
    </source>
</evidence>
<dbReference type="CDD" id="cd10017">
    <property type="entry name" value="B3_DNA"/>
    <property type="match status" value="1"/>
</dbReference>
<evidence type="ECO:0000256" key="3">
    <source>
        <dbReference type="ARBA" id="ARBA00023125"/>
    </source>
</evidence>
<dbReference type="Proteomes" id="UP001457282">
    <property type="component" value="Unassembled WGS sequence"/>
</dbReference>
<dbReference type="AlphaFoldDB" id="A0AAW1XZV6"/>
<keyword evidence="5" id="KW-0539">Nucleus</keyword>
<dbReference type="InterPro" id="IPR044837">
    <property type="entry name" value="REM16-like"/>
</dbReference>
<feature type="coiled-coil region" evidence="6">
    <location>
        <begin position="369"/>
        <end position="407"/>
    </location>
</feature>
<sequence length="445" mass="50864">MNVEEIRQERKYSQSFMLNMNVEDQCLEHFSEQEDDFIASQISRQFDPSVEGELDQVEVMKANLGAECPIFVKAMLPSNVISGFVLALPKQFCHSHLPLHDSTITLEDKSGEQYETKFIVQKEKCILSCGWRRFCSANKLVVGNVLVFHLVRPLKFKVYIMERHSLAEVDAAFSLLKLGACAKQTTFDYAEGNHPMPLLKDVCQGHIDQKTSVTLDSNPTLIDDACAKQTAFEGNRPMPLLKDVCEGHIDQKTTVTLDSNPTEIDDEYNKEFGFNFLEEVGLQIPSADFEDVEKTENFTVLLNGVSINSHFSEQIRNRYYDLCCSQRTFLHDHLLKSINGKLAAEIITETTNIANAIRACKLSTPHAAYDQAALIRKSKEAKLERAREEEQARVKKEEEKELTLESRLSKWHDRILRAYSKVYRVQVDAKRRELSFQEEAVAPWE</sequence>
<dbReference type="PROSITE" id="PS50863">
    <property type="entry name" value="B3"/>
    <property type="match status" value="1"/>
</dbReference>
<keyword evidence="6" id="KW-0175">Coiled coil</keyword>
<comment type="subcellular location">
    <subcellularLocation>
        <location evidence="1">Nucleus</location>
    </subcellularLocation>
</comment>
<comment type="caution">
    <text evidence="8">The sequence shown here is derived from an EMBL/GenBank/DDBJ whole genome shotgun (WGS) entry which is preliminary data.</text>
</comment>
<dbReference type="InterPro" id="IPR015300">
    <property type="entry name" value="DNA-bd_pseudobarrel_sf"/>
</dbReference>
<keyword evidence="4" id="KW-0804">Transcription</keyword>
<evidence type="ECO:0000256" key="6">
    <source>
        <dbReference type="SAM" id="Coils"/>
    </source>
</evidence>
<gene>
    <name evidence="8" type="ORF">M0R45_007824</name>
</gene>
<dbReference type="GO" id="GO:0005634">
    <property type="term" value="C:nucleus"/>
    <property type="evidence" value="ECO:0007669"/>
    <property type="project" value="UniProtKB-SubCell"/>
</dbReference>
<proteinExistence type="predicted"/>
<keyword evidence="9" id="KW-1185">Reference proteome</keyword>
<dbReference type="PANTHER" id="PTHR31391">
    <property type="entry name" value="B3 DOMAIN-CONTAINING PROTEIN OS11G0197600-RELATED"/>
    <property type="match status" value="1"/>
</dbReference>
<evidence type="ECO:0000259" key="7">
    <source>
        <dbReference type="PROSITE" id="PS50863"/>
    </source>
</evidence>
<dbReference type="SUPFAM" id="SSF101936">
    <property type="entry name" value="DNA-binding pseudobarrel domain"/>
    <property type="match status" value="1"/>
</dbReference>
<dbReference type="GO" id="GO:0003677">
    <property type="term" value="F:DNA binding"/>
    <property type="evidence" value="ECO:0007669"/>
    <property type="project" value="UniProtKB-KW"/>
</dbReference>
<keyword evidence="2" id="KW-0805">Transcription regulation</keyword>
<dbReference type="SMART" id="SM01019">
    <property type="entry name" value="B3"/>
    <property type="match status" value="1"/>
</dbReference>